<dbReference type="EMBL" id="AP025592">
    <property type="protein sequence ID" value="BDG10317.1"/>
    <property type="molecule type" value="Genomic_DNA"/>
</dbReference>
<evidence type="ECO:0000256" key="5">
    <source>
        <dbReference type="ARBA" id="ARBA00022989"/>
    </source>
</evidence>
<feature type="region of interest" description="Disordered" evidence="9">
    <location>
        <begin position="949"/>
        <end position="1022"/>
    </location>
</feature>
<dbReference type="RefSeq" id="WP_248342755.1">
    <property type="nucleotide sequence ID" value="NZ_AP025592.1"/>
</dbReference>
<feature type="domain" description="HAMP" evidence="12">
    <location>
        <begin position="369"/>
        <end position="421"/>
    </location>
</feature>
<dbReference type="Gene3D" id="1.10.287.950">
    <property type="entry name" value="Methyl-accepting chemotaxis protein"/>
    <property type="match status" value="1"/>
</dbReference>
<dbReference type="Pfam" id="PF00015">
    <property type="entry name" value="MCPsignal"/>
    <property type="match status" value="1"/>
</dbReference>
<dbReference type="Proteomes" id="UP001162734">
    <property type="component" value="Chromosome"/>
</dbReference>
<dbReference type="PROSITE" id="PS50885">
    <property type="entry name" value="HAMP"/>
    <property type="match status" value="3"/>
</dbReference>
<keyword evidence="8" id="KW-0807">Transducer</keyword>
<evidence type="ECO:0000313" key="14">
    <source>
        <dbReference type="Proteomes" id="UP001162734"/>
    </source>
</evidence>
<dbReference type="InterPro" id="IPR004089">
    <property type="entry name" value="MCPsignal_dom"/>
</dbReference>
<name>A0ABN6NAP4_9BACT</name>
<keyword evidence="14" id="KW-1185">Reference proteome</keyword>
<dbReference type="InterPro" id="IPR051310">
    <property type="entry name" value="MCP_chemotaxis"/>
</dbReference>
<keyword evidence="4 10" id="KW-0812">Transmembrane</keyword>
<evidence type="ECO:0000256" key="9">
    <source>
        <dbReference type="SAM" id="MobiDB-lite"/>
    </source>
</evidence>
<feature type="region of interest" description="Disordered" evidence="9">
    <location>
        <begin position="907"/>
        <end position="929"/>
    </location>
</feature>
<evidence type="ECO:0000256" key="4">
    <source>
        <dbReference type="ARBA" id="ARBA00022692"/>
    </source>
</evidence>
<evidence type="ECO:0000313" key="13">
    <source>
        <dbReference type="EMBL" id="BDG10317.1"/>
    </source>
</evidence>
<gene>
    <name evidence="13" type="ORF">AMPC_34300</name>
</gene>
<proteinExistence type="inferred from homology"/>
<dbReference type="SMART" id="SM01049">
    <property type="entry name" value="Cache_2"/>
    <property type="match status" value="1"/>
</dbReference>
<comment type="similarity">
    <text evidence="7">Belongs to the methyl-accepting chemotaxis (MCP) protein family.</text>
</comment>
<evidence type="ECO:0000256" key="8">
    <source>
        <dbReference type="PROSITE-ProRule" id="PRU00284"/>
    </source>
</evidence>
<evidence type="ECO:0000259" key="12">
    <source>
        <dbReference type="PROSITE" id="PS50885"/>
    </source>
</evidence>
<sequence>MKISSKVVALAAGTGAVVALALGLCMARFGAQASDRRIDEYERTLRANFDRNARLQVESAVSMLQAISDRAGRGELTEPQARALGADLLRGLRYDKEGYFWADTYDGVNVVLLGRPDEGKGRLDKTDANGYAMVREFLRNGRAGGGFTDYAFPRKGGGAAAPKRAYTLGFAPFGWVVGTGNYVDDIDALVAQQREAALRERRAQLLTILGVSLLAVLAALAAGFTLARTITRPLRFLGAEARRLREAVGRGELAVRGDAAAVSLEFRPIVEGMNEMMDAFVHPIEMTAACVDRISRGDVPPRIEEAYRGDFNAIKDSLNRCIDAVNALVADATRLSAAAVEGRLATRADAARHQGDFRKVVEGVNATLDAVIAPVEQAARCVDRLAQGDVPPPIAEPWPGDFDALKRNLNACTAAVRALVADSRALAEAAVEGRLATRADLSRHHGDFRAVVQGLNDTVDALVTPLRVVADYCDRISHGEIPPLRTGVAKGDFQAIRESLNRCVGALGALVRDADALAAAAAAGQLDQRADASRHEGAFRKTLEGVNGAVEAIVKPFRVVAGYCERISHGDLPPLRTNAVQGDIVAMQQSLNRCVEAVAALVADAKALSRAAVEGRLAERAEVTKHEGAFREALQGVNATLDAVLAPIGEATAVLERLAERDLTARMKGDYQGDHARVQTALNASAQALDEALSQVSQSVGQVSSAASQIASSSQAVASGASEQAASLEETTASLDSVAAMARSSAEHAGQASALATSARGQATEGAAAMSQMQVAMDQIRASAEGTSAIIRDINEIAFQTNLLALNAAVEAARAGEAGRGFAVVAEEVRSLALRSKEAAQKTEALIQQSVKQATQGAETSRHVSAKLGEIVGGIGKVTDIVAEIAAGAKEQSAGIEQLHKAVSEMDKVTQQNAASSEESSSAASELSGQSEELAAMVGAFRLGAAAREGSAQRSLPARAGRAGEGRPALPRGLTPSLSLPRSAGEGKRSTAGEAPKRAPGAIALRPEDLIPLEEDPLSAEF</sequence>
<evidence type="ECO:0000256" key="1">
    <source>
        <dbReference type="ARBA" id="ARBA00004651"/>
    </source>
</evidence>
<evidence type="ECO:0000256" key="10">
    <source>
        <dbReference type="SAM" id="Phobius"/>
    </source>
</evidence>
<dbReference type="Gene3D" id="3.30.450.20">
    <property type="entry name" value="PAS domain"/>
    <property type="match status" value="1"/>
</dbReference>
<dbReference type="CDD" id="cd11386">
    <property type="entry name" value="MCP_signal"/>
    <property type="match status" value="1"/>
</dbReference>
<feature type="compositionally biased region" description="Low complexity" evidence="9">
    <location>
        <begin position="914"/>
        <end position="929"/>
    </location>
</feature>
<dbReference type="PANTHER" id="PTHR43531:SF11">
    <property type="entry name" value="METHYL-ACCEPTING CHEMOTAXIS PROTEIN 3"/>
    <property type="match status" value="1"/>
</dbReference>
<organism evidence="13 14">
    <name type="scientific">Anaeromyxobacter paludicola</name>
    <dbReference type="NCBI Taxonomy" id="2918171"/>
    <lineage>
        <taxon>Bacteria</taxon>
        <taxon>Pseudomonadati</taxon>
        <taxon>Myxococcota</taxon>
        <taxon>Myxococcia</taxon>
        <taxon>Myxococcales</taxon>
        <taxon>Cystobacterineae</taxon>
        <taxon>Anaeromyxobacteraceae</taxon>
        <taxon>Anaeromyxobacter</taxon>
    </lineage>
</organism>
<evidence type="ECO:0000256" key="6">
    <source>
        <dbReference type="ARBA" id="ARBA00023136"/>
    </source>
</evidence>
<dbReference type="PROSITE" id="PS50111">
    <property type="entry name" value="CHEMOTAXIS_TRANSDUC_2"/>
    <property type="match status" value="1"/>
</dbReference>
<comment type="subcellular location">
    <subcellularLocation>
        <location evidence="1">Cell membrane</location>
        <topology evidence="1">Multi-pass membrane protein</topology>
    </subcellularLocation>
</comment>
<reference evidence="14" key="1">
    <citation type="journal article" date="2022" name="Int. J. Syst. Evol. Microbiol.">
        <title>Anaeromyxobacter oryzae sp. nov., Anaeromyxobacter diazotrophicus sp. nov. and Anaeromyxobacter paludicola sp. nov., isolated from paddy soils.</title>
        <authorList>
            <person name="Itoh H."/>
            <person name="Xu Z."/>
            <person name="Mise K."/>
            <person name="Masuda Y."/>
            <person name="Ushijima N."/>
            <person name="Hayakawa C."/>
            <person name="Shiratori Y."/>
            <person name="Senoo K."/>
        </authorList>
    </citation>
    <scope>NUCLEOTIDE SEQUENCE [LARGE SCALE GENOMIC DNA]</scope>
    <source>
        <strain evidence="14">Red630</strain>
    </source>
</reference>
<evidence type="ECO:0000256" key="3">
    <source>
        <dbReference type="ARBA" id="ARBA00022500"/>
    </source>
</evidence>
<feature type="domain" description="HAMP" evidence="12">
    <location>
        <begin position="642"/>
        <end position="694"/>
    </location>
</feature>
<evidence type="ECO:0000259" key="11">
    <source>
        <dbReference type="PROSITE" id="PS50111"/>
    </source>
</evidence>
<dbReference type="PANTHER" id="PTHR43531">
    <property type="entry name" value="PROTEIN ICFG"/>
    <property type="match status" value="1"/>
</dbReference>
<dbReference type="Pfam" id="PF18947">
    <property type="entry name" value="HAMP_2"/>
    <property type="match status" value="5"/>
</dbReference>
<dbReference type="InterPro" id="IPR033480">
    <property type="entry name" value="sCache_2"/>
</dbReference>
<protein>
    <recommendedName>
        <fullName evidence="15">Methyl-accepting chemotaxis sensory transducer with Cache sensor</fullName>
    </recommendedName>
</protein>
<keyword evidence="6 10" id="KW-0472">Membrane</keyword>
<feature type="compositionally biased region" description="Basic and acidic residues" evidence="9">
    <location>
        <begin position="985"/>
        <end position="997"/>
    </location>
</feature>
<dbReference type="Gene3D" id="1.20.120.1530">
    <property type="match status" value="3"/>
</dbReference>
<keyword evidence="2" id="KW-1003">Cell membrane</keyword>
<dbReference type="SMART" id="SM00283">
    <property type="entry name" value="MA"/>
    <property type="match status" value="1"/>
</dbReference>
<evidence type="ECO:0000256" key="2">
    <source>
        <dbReference type="ARBA" id="ARBA00022475"/>
    </source>
</evidence>
<feature type="domain" description="HAMP" evidence="12">
    <location>
        <begin position="278"/>
        <end position="330"/>
    </location>
</feature>
<feature type="compositionally biased region" description="Low complexity" evidence="9">
    <location>
        <begin position="956"/>
        <end position="973"/>
    </location>
</feature>
<keyword evidence="5 10" id="KW-1133">Transmembrane helix</keyword>
<dbReference type="InterPro" id="IPR003660">
    <property type="entry name" value="HAMP_dom"/>
</dbReference>
<accession>A0ABN6NAP4</accession>
<feature type="compositionally biased region" description="Acidic residues" evidence="9">
    <location>
        <begin position="1011"/>
        <end position="1022"/>
    </location>
</feature>
<dbReference type="Gene3D" id="6.10.340.10">
    <property type="match status" value="1"/>
</dbReference>
<dbReference type="SUPFAM" id="SSF58104">
    <property type="entry name" value="Methyl-accepting chemotaxis protein (MCP) signaling domain"/>
    <property type="match status" value="1"/>
</dbReference>
<feature type="domain" description="Methyl-accepting transducer" evidence="11">
    <location>
        <begin position="699"/>
        <end position="928"/>
    </location>
</feature>
<evidence type="ECO:0000256" key="7">
    <source>
        <dbReference type="ARBA" id="ARBA00029447"/>
    </source>
</evidence>
<dbReference type="Pfam" id="PF17200">
    <property type="entry name" value="sCache_2"/>
    <property type="match status" value="1"/>
</dbReference>
<feature type="transmembrane region" description="Helical" evidence="10">
    <location>
        <begin position="205"/>
        <end position="227"/>
    </location>
</feature>
<evidence type="ECO:0008006" key="15">
    <source>
        <dbReference type="Google" id="ProtNLM"/>
    </source>
</evidence>
<keyword evidence="3" id="KW-0145">Chemotaxis</keyword>
<dbReference type="SMART" id="SM00304">
    <property type="entry name" value="HAMP"/>
    <property type="match status" value="5"/>
</dbReference>